<sequence length="136" mass="15262">MGTGLKSRVLTALAAVVPALVKESELREVRLSDGRDGVTVEIFFTEDQASFRYISLWDGSTDLVEIVDYLFQELQDFMSETSFAWSEARPPCPGHSHPRRLALEDGALWWLCPSGDPGRKERAFPELAAFFSDHRG</sequence>
<dbReference type="RefSeq" id="WP_208240711.1">
    <property type="nucleotide sequence ID" value="NZ_JAGEPF010000008.1"/>
</dbReference>
<evidence type="ECO:0000313" key="1">
    <source>
        <dbReference type="EMBL" id="MBO2458550.1"/>
    </source>
</evidence>
<reference evidence="1 2" key="1">
    <citation type="submission" date="2021-03" db="EMBL/GenBank/DDBJ databases">
        <title>Actinomadura violae sp. nov., isolated from lichen in Thailand.</title>
        <authorList>
            <person name="Kanchanasin P."/>
            <person name="Saeng-In P."/>
            <person name="Phongsopitanun W."/>
            <person name="Yuki M."/>
            <person name="Kudo T."/>
            <person name="Ohkuma M."/>
            <person name="Tanasupawat S."/>
        </authorList>
    </citation>
    <scope>NUCLEOTIDE SEQUENCE [LARGE SCALE GENOMIC DNA]</scope>
    <source>
        <strain evidence="1 2">LCR2-06</strain>
    </source>
</reference>
<name>A0ABS3RP81_9ACTN</name>
<protein>
    <submittedName>
        <fullName evidence="1">Uncharacterized protein</fullName>
    </submittedName>
</protein>
<keyword evidence="2" id="KW-1185">Reference proteome</keyword>
<dbReference type="Proteomes" id="UP000680206">
    <property type="component" value="Unassembled WGS sequence"/>
</dbReference>
<evidence type="ECO:0000313" key="2">
    <source>
        <dbReference type="Proteomes" id="UP000680206"/>
    </source>
</evidence>
<accession>A0ABS3RP81</accession>
<dbReference type="EMBL" id="JAGEPF010000008">
    <property type="protein sequence ID" value="MBO2458550.1"/>
    <property type="molecule type" value="Genomic_DNA"/>
</dbReference>
<proteinExistence type="predicted"/>
<comment type="caution">
    <text evidence="1">The sequence shown here is derived from an EMBL/GenBank/DDBJ whole genome shotgun (WGS) entry which is preliminary data.</text>
</comment>
<organism evidence="1 2">
    <name type="scientific">Actinomadura violacea</name>
    <dbReference type="NCBI Taxonomy" id="2819934"/>
    <lineage>
        <taxon>Bacteria</taxon>
        <taxon>Bacillati</taxon>
        <taxon>Actinomycetota</taxon>
        <taxon>Actinomycetes</taxon>
        <taxon>Streptosporangiales</taxon>
        <taxon>Thermomonosporaceae</taxon>
        <taxon>Actinomadura</taxon>
    </lineage>
</organism>
<gene>
    <name evidence="1" type="ORF">J4709_13315</name>
</gene>